<dbReference type="AlphaFoldDB" id="A0ABD7S6M4"/>
<feature type="non-terminal residue" evidence="1">
    <location>
        <position position="72"/>
    </location>
</feature>
<keyword evidence="2" id="KW-1185">Reference proteome</keyword>
<evidence type="ECO:0000313" key="2">
    <source>
        <dbReference type="Proteomes" id="UP000320455"/>
    </source>
</evidence>
<sequence>MQRVWRAVDRHPRAVPARCRAALSLNAATLARTPQQTARHACIRHNAPRMHATSAPDFRLYPSNALDTLAAL</sequence>
<comment type="caution">
    <text evidence="1">The sequence shown here is derived from an EMBL/GenBank/DDBJ whole genome shotgun (WGS) entry which is preliminary data.</text>
</comment>
<organism evidence="1 2">
    <name type="scientific">Xanthomonas vasicola</name>
    <dbReference type="NCBI Taxonomy" id="56459"/>
    <lineage>
        <taxon>Bacteria</taxon>
        <taxon>Pseudomonadati</taxon>
        <taxon>Pseudomonadota</taxon>
        <taxon>Gammaproteobacteria</taxon>
        <taxon>Lysobacterales</taxon>
        <taxon>Lysobacteraceae</taxon>
        <taxon>Xanthomonas</taxon>
    </lineage>
</organism>
<reference evidence="2" key="1">
    <citation type="journal article" date="2020" name="Phytopathology">
        <title>Genomic acquisitions in emerging populations of Xanthomonas vasicola pv. vasculorum infecting corn in the U.S. and Argentina.</title>
        <authorList>
            <person name="Perez-Quintero A.L."/>
        </authorList>
    </citation>
    <scope>NUCLEOTIDE SEQUENCE [LARGE SCALE GENOMIC DNA]</scope>
    <source>
        <strain evidence="2">Xvh-L</strain>
    </source>
</reference>
<gene>
    <name evidence="1" type="ORF">FQK01_24230</name>
</gene>
<dbReference type="Proteomes" id="UP000320455">
    <property type="component" value="Unassembled WGS sequence"/>
</dbReference>
<name>A0ABD7S6M4_XANVA</name>
<dbReference type="EMBL" id="VOCK01000166">
    <property type="protein sequence ID" value="TWQ46856.1"/>
    <property type="molecule type" value="Genomic_DNA"/>
</dbReference>
<protein>
    <submittedName>
        <fullName evidence="1">Uncharacterized protein</fullName>
    </submittedName>
</protein>
<evidence type="ECO:0000313" key="1">
    <source>
        <dbReference type="EMBL" id="TWQ46856.1"/>
    </source>
</evidence>
<proteinExistence type="predicted"/>
<accession>A0ABD7S6M4</accession>